<feature type="non-terminal residue" evidence="2">
    <location>
        <position position="97"/>
    </location>
</feature>
<feature type="region of interest" description="Disordered" evidence="1">
    <location>
        <begin position="27"/>
        <end position="46"/>
    </location>
</feature>
<protein>
    <submittedName>
        <fullName evidence="2">BgtAc-30043</fullName>
    </submittedName>
</protein>
<dbReference type="AlphaFoldDB" id="A0A381L7I1"/>
<feature type="compositionally biased region" description="Polar residues" evidence="1">
    <location>
        <begin position="85"/>
        <end position="97"/>
    </location>
</feature>
<evidence type="ECO:0000313" key="2">
    <source>
        <dbReference type="EMBL" id="SUZ09888.1"/>
    </source>
</evidence>
<organism evidence="2">
    <name type="scientific">Blumeria graminis f. sp. tritici 96224</name>
    <dbReference type="NCBI Taxonomy" id="1268274"/>
    <lineage>
        <taxon>Eukaryota</taxon>
        <taxon>Fungi</taxon>
        <taxon>Dikarya</taxon>
        <taxon>Ascomycota</taxon>
        <taxon>Pezizomycotina</taxon>
        <taxon>Leotiomycetes</taxon>
        <taxon>Erysiphales</taxon>
        <taxon>Erysiphaceae</taxon>
        <taxon>Blumeria</taxon>
    </lineage>
</organism>
<accession>A0A381L7I1</accession>
<feature type="compositionally biased region" description="Low complexity" evidence="1">
    <location>
        <begin position="27"/>
        <end position="38"/>
    </location>
</feature>
<reference evidence="2" key="1">
    <citation type="submission" date="2018-07" db="EMBL/GenBank/DDBJ databases">
        <authorList>
            <person name="Quirk P.G."/>
            <person name="Krulwich T.A."/>
        </authorList>
    </citation>
    <scope>NUCLEOTIDE SEQUENCE</scope>
    <source>
        <strain evidence="2">96224</strain>
    </source>
</reference>
<feature type="region of interest" description="Disordered" evidence="1">
    <location>
        <begin position="64"/>
        <end position="97"/>
    </location>
</feature>
<sequence length="97" mass="10900">MEHYDVSLQLSNAFAASGRRRFVKRNQGSLLNGQQQGGLPPGPDKDYQKLCQKNEALMSYAFADPEQLDPGTPKMDPRYEMSSKHMISQPETPSISR</sequence>
<gene>
    <name evidence="2" type="ORF">BGT96224V2_LOCUS3105</name>
</gene>
<dbReference type="EMBL" id="UIGY01000064">
    <property type="protein sequence ID" value="SUZ09888.1"/>
    <property type="molecule type" value="Genomic_DNA"/>
</dbReference>
<proteinExistence type="predicted"/>
<evidence type="ECO:0000256" key="1">
    <source>
        <dbReference type="SAM" id="MobiDB-lite"/>
    </source>
</evidence>
<name>A0A381L7I1_BLUGR</name>